<evidence type="ECO:0000256" key="1">
    <source>
        <dbReference type="SAM" id="Phobius"/>
    </source>
</evidence>
<protein>
    <submittedName>
        <fullName evidence="2">Uncharacterized protein</fullName>
    </submittedName>
</protein>
<keyword evidence="1" id="KW-0812">Transmembrane</keyword>
<name>A0A920CQI3_9BACL</name>
<dbReference type="Proteomes" id="UP000682811">
    <property type="component" value="Unassembled WGS sequence"/>
</dbReference>
<keyword evidence="1" id="KW-0472">Membrane</keyword>
<evidence type="ECO:0000313" key="2">
    <source>
        <dbReference type="EMBL" id="GIO49871.1"/>
    </source>
</evidence>
<dbReference type="AlphaFoldDB" id="A0A920CQI3"/>
<comment type="caution">
    <text evidence="2">The sequence shown here is derived from an EMBL/GenBank/DDBJ whole genome shotgun (WGS) entry which is preliminary data.</text>
</comment>
<gene>
    <name evidence="2" type="ORF">J34TS1_46360</name>
</gene>
<proteinExistence type="predicted"/>
<evidence type="ECO:0000313" key="3">
    <source>
        <dbReference type="Proteomes" id="UP000682811"/>
    </source>
</evidence>
<accession>A0A920CQI3</accession>
<organism evidence="2 3">
    <name type="scientific">Paenibacillus azoreducens</name>
    <dbReference type="NCBI Taxonomy" id="116718"/>
    <lineage>
        <taxon>Bacteria</taxon>
        <taxon>Bacillati</taxon>
        <taxon>Bacillota</taxon>
        <taxon>Bacilli</taxon>
        <taxon>Bacillales</taxon>
        <taxon>Paenibacillaceae</taxon>
        <taxon>Paenibacillus</taxon>
    </lineage>
</organism>
<dbReference type="EMBL" id="BORT01000025">
    <property type="protein sequence ID" value="GIO49871.1"/>
    <property type="molecule type" value="Genomic_DNA"/>
</dbReference>
<keyword evidence="1" id="KW-1133">Transmembrane helix</keyword>
<feature type="transmembrane region" description="Helical" evidence="1">
    <location>
        <begin position="5"/>
        <end position="22"/>
    </location>
</feature>
<feature type="transmembrane region" description="Helical" evidence="1">
    <location>
        <begin position="28"/>
        <end position="46"/>
    </location>
</feature>
<sequence>MAISWIVTGLGVVVSLLGYYLTPNPWGYGILGFGLACIVLGIVNMFRQPVHEQ</sequence>
<dbReference type="RefSeq" id="WP_194230446.1">
    <property type="nucleotide sequence ID" value="NZ_AP025343.1"/>
</dbReference>
<reference evidence="2 3" key="1">
    <citation type="submission" date="2021-03" db="EMBL/GenBank/DDBJ databases">
        <title>Antimicrobial resistance genes in bacteria isolated from Japanese honey, and their potential for conferring macrolide and lincosamide resistance in the American foulbrood pathogen Paenibacillus larvae.</title>
        <authorList>
            <person name="Okamoto M."/>
            <person name="Kumagai M."/>
            <person name="Kanamori H."/>
            <person name="Takamatsu D."/>
        </authorList>
    </citation>
    <scope>NUCLEOTIDE SEQUENCE [LARGE SCALE GENOMIC DNA]</scope>
    <source>
        <strain evidence="2 3">J34TS1</strain>
    </source>
</reference>
<keyword evidence="3" id="KW-1185">Reference proteome</keyword>